<name>A0ACB7SQB0_HYAAI</name>
<sequence>MPPLTFDDYKVIYRPQEGLELAKWNNTAIVHTIGRASGFAQQDFSEKVRWHREIRRYERPLYTSARFVLNCSEPTQHAYTWLQQVKAILANKRAHLTAPCDSKTRQGCEVLNHRNVLNDVMDAIKVHIKELVSARELALSFLGKTYIEPKPEERIKRALALLHCLFVKHKCVAKIVLDNPVLFRNPGRVALL</sequence>
<dbReference type="Proteomes" id="UP000821845">
    <property type="component" value="Chromosome 3"/>
</dbReference>
<organism evidence="1 2">
    <name type="scientific">Hyalomma asiaticum</name>
    <name type="common">Tick</name>
    <dbReference type="NCBI Taxonomy" id="266040"/>
    <lineage>
        <taxon>Eukaryota</taxon>
        <taxon>Metazoa</taxon>
        <taxon>Ecdysozoa</taxon>
        <taxon>Arthropoda</taxon>
        <taxon>Chelicerata</taxon>
        <taxon>Arachnida</taxon>
        <taxon>Acari</taxon>
        <taxon>Parasitiformes</taxon>
        <taxon>Ixodida</taxon>
        <taxon>Ixodoidea</taxon>
        <taxon>Ixodidae</taxon>
        <taxon>Hyalomminae</taxon>
        <taxon>Hyalomma</taxon>
    </lineage>
</organism>
<evidence type="ECO:0000313" key="1">
    <source>
        <dbReference type="EMBL" id="KAH6935973.1"/>
    </source>
</evidence>
<evidence type="ECO:0000313" key="2">
    <source>
        <dbReference type="Proteomes" id="UP000821845"/>
    </source>
</evidence>
<protein>
    <submittedName>
        <fullName evidence="1">Uncharacterized protein</fullName>
    </submittedName>
</protein>
<proteinExistence type="predicted"/>
<gene>
    <name evidence="1" type="ORF">HPB50_011961</name>
</gene>
<accession>A0ACB7SQB0</accession>
<dbReference type="EMBL" id="CM023483">
    <property type="protein sequence ID" value="KAH6935973.1"/>
    <property type="molecule type" value="Genomic_DNA"/>
</dbReference>
<reference evidence="1" key="1">
    <citation type="submission" date="2020-05" db="EMBL/GenBank/DDBJ databases">
        <title>Large-scale comparative analyses of tick genomes elucidate their genetic diversity and vector capacities.</title>
        <authorList>
            <person name="Jia N."/>
            <person name="Wang J."/>
            <person name="Shi W."/>
            <person name="Du L."/>
            <person name="Sun Y."/>
            <person name="Zhan W."/>
            <person name="Jiang J."/>
            <person name="Wang Q."/>
            <person name="Zhang B."/>
            <person name="Ji P."/>
            <person name="Sakyi L.B."/>
            <person name="Cui X."/>
            <person name="Yuan T."/>
            <person name="Jiang B."/>
            <person name="Yang W."/>
            <person name="Lam T.T.-Y."/>
            <person name="Chang Q."/>
            <person name="Ding S."/>
            <person name="Wang X."/>
            <person name="Zhu J."/>
            <person name="Ruan X."/>
            <person name="Zhao L."/>
            <person name="Wei J."/>
            <person name="Que T."/>
            <person name="Du C."/>
            <person name="Cheng J."/>
            <person name="Dai P."/>
            <person name="Han X."/>
            <person name="Huang E."/>
            <person name="Gao Y."/>
            <person name="Liu J."/>
            <person name="Shao H."/>
            <person name="Ye R."/>
            <person name="Li L."/>
            <person name="Wei W."/>
            <person name="Wang X."/>
            <person name="Wang C."/>
            <person name="Yang T."/>
            <person name="Huo Q."/>
            <person name="Li W."/>
            <person name="Guo W."/>
            <person name="Chen H."/>
            <person name="Zhou L."/>
            <person name="Ni X."/>
            <person name="Tian J."/>
            <person name="Zhou Y."/>
            <person name="Sheng Y."/>
            <person name="Liu T."/>
            <person name="Pan Y."/>
            <person name="Xia L."/>
            <person name="Li J."/>
            <person name="Zhao F."/>
            <person name="Cao W."/>
        </authorList>
    </citation>
    <scope>NUCLEOTIDE SEQUENCE</scope>
    <source>
        <strain evidence="1">Hyas-2018</strain>
    </source>
</reference>
<comment type="caution">
    <text evidence="1">The sequence shown here is derived from an EMBL/GenBank/DDBJ whole genome shotgun (WGS) entry which is preliminary data.</text>
</comment>
<keyword evidence="2" id="KW-1185">Reference proteome</keyword>